<keyword evidence="3" id="KW-1185">Reference proteome</keyword>
<keyword evidence="1" id="KW-0812">Transmembrane</keyword>
<dbReference type="AlphaFoldDB" id="A0A5B6W9Y7"/>
<evidence type="ECO:0000313" key="2">
    <source>
        <dbReference type="EMBL" id="KAA3478114.1"/>
    </source>
</evidence>
<name>A0A5B6W9Y7_9ROSI</name>
<dbReference type="EMBL" id="SMMG02000004">
    <property type="protein sequence ID" value="KAA3478114.1"/>
    <property type="molecule type" value="Genomic_DNA"/>
</dbReference>
<dbReference type="Proteomes" id="UP000325315">
    <property type="component" value="Unassembled WGS sequence"/>
</dbReference>
<sequence>MYGVFVGEKRKENGKGEVKSNIDYGVSIATGLSRIWQLMGLSQYRDHQILSILEDDLQAWSSPEDRKTITRWQWEMINLTFLVIPWINKAVVLLILGGGEINLNNGIRRTEPFKAVWRTAYAWEPLGYYLYR</sequence>
<accession>A0A5B6W9Y7</accession>
<reference evidence="3" key="1">
    <citation type="journal article" date="2019" name="Plant Biotechnol. J.">
        <title>Genome sequencing of the Australian wild diploid species Gossypium australe highlights disease resistance and delayed gland morphogenesis.</title>
        <authorList>
            <person name="Cai Y."/>
            <person name="Cai X."/>
            <person name="Wang Q."/>
            <person name="Wang P."/>
            <person name="Zhang Y."/>
            <person name="Cai C."/>
            <person name="Xu Y."/>
            <person name="Wang K."/>
            <person name="Zhou Z."/>
            <person name="Wang C."/>
            <person name="Geng S."/>
            <person name="Li B."/>
            <person name="Dong Q."/>
            <person name="Hou Y."/>
            <person name="Wang H."/>
            <person name="Ai P."/>
            <person name="Liu Z."/>
            <person name="Yi F."/>
            <person name="Sun M."/>
            <person name="An G."/>
            <person name="Cheng J."/>
            <person name="Zhang Y."/>
            <person name="Shi Q."/>
            <person name="Xie Y."/>
            <person name="Shi X."/>
            <person name="Chang Y."/>
            <person name="Huang F."/>
            <person name="Chen Y."/>
            <person name="Hong S."/>
            <person name="Mi L."/>
            <person name="Sun Q."/>
            <person name="Zhang L."/>
            <person name="Zhou B."/>
            <person name="Peng R."/>
            <person name="Zhang X."/>
            <person name="Liu F."/>
        </authorList>
    </citation>
    <scope>NUCLEOTIDE SEQUENCE [LARGE SCALE GENOMIC DNA]</scope>
    <source>
        <strain evidence="3">cv. PA1801</strain>
    </source>
</reference>
<evidence type="ECO:0000256" key="1">
    <source>
        <dbReference type="SAM" id="Phobius"/>
    </source>
</evidence>
<protein>
    <submittedName>
        <fullName evidence="2">Uncharacterized protein</fullName>
    </submittedName>
</protein>
<proteinExistence type="predicted"/>
<evidence type="ECO:0000313" key="3">
    <source>
        <dbReference type="Proteomes" id="UP000325315"/>
    </source>
</evidence>
<comment type="caution">
    <text evidence="2">The sequence shown here is derived from an EMBL/GenBank/DDBJ whole genome shotgun (WGS) entry which is preliminary data.</text>
</comment>
<keyword evidence="1" id="KW-0472">Membrane</keyword>
<feature type="transmembrane region" description="Helical" evidence="1">
    <location>
        <begin position="76"/>
        <end position="96"/>
    </location>
</feature>
<gene>
    <name evidence="2" type="ORF">EPI10_011944</name>
</gene>
<organism evidence="2 3">
    <name type="scientific">Gossypium australe</name>
    <dbReference type="NCBI Taxonomy" id="47621"/>
    <lineage>
        <taxon>Eukaryota</taxon>
        <taxon>Viridiplantae</taxon>
        <taxon>Streptophyta</taxon>
        <taxon>Embryophyta</taxon>
        <taxon>Tracheophyta</taxon>
        <taxon>Spermatophyta</taxon>
        <taxon>Magnoliopsida</taxon>
        <taxon>eudicotyledons</taxon>
        <taxon>Gunneridae</taxon>
        <taxon>Pentapetalae</taxon>
        <taxon>rosids</taxon>
        <taxon>malvids</taxon>
        <taxon>Malvales</taxon>
        <taxon>Malvaceae</taxon>
        <taxon>Malvoideae</taxon>
        <taxon>Gossypium</taxon>
    </lineage>
</organism>
<keyword evidence="1" id="KW-1133">Transmembrane helix</keyword>